<feature type="domain" description="Alpha/beta hydrolase fold-3" evidence="2">
    <location>
        <begin position="84"/>
        <end position="289"/>
    </location>
</feature>
<sequence>MNIDKELLIALSLSAWTQIPYDSLLESNPQQIRITEERLMLEEGAITIPHDISVYNQVISTAYNTSLKIRIYKPREIDKPLPVVLFLHGGAFIFGSPEQYDFQLLDLVREAQVIIVSVDYRLAPEHPFPAALEDSVSALEWCYSNIEAIGGNKQNISVMGSSAGGTIALSLLHLNRDSNIIPISNALILYPPTSDELNTPSMQTYAHAPMQSKKSATYMWKHYLSGDKNKWREYAVPNKMQNYQSLPSMTMVLAEYDPLIDEAKEYVTSVESNGGKVTVLEVKGAVHTFDFFECKLTDDFTKYKITYYKQLHLK</sequence>
<accession>A0AAI8C602</accession>
<dbReference type="Gene3D" id="3.40.50.1820">
    <property type="entry name" value="alpha/beta hydrolase"/>
    <property type="match status" value="1"/>
</dbReference>
<dbReference type="Proteomes" id="UP000069030">
    <property type="component" value="Chromosome"/>
</dbReference>
<evidence type="ECO:0000259" key="2">
    <source>
        <dbReference type="Pfam" id="PF07859"/>
    </source>
</evidence>
<dbReference type="InterPro" id="IPR029058">
    <property type="entry name" value="AB_hydrolase_fold"/>
</dbReference>
<evidence type="ECO:0000256" key="1">
    <source>
        <dbReference type="ARBA" id="ARBA00022801"/>
    </source>
</evidence>
<dbReference type="GO" id="GO:0016787">
    <property type="term" value="F:hydrolase activity"/>
    <property type="evidence" value="ECO:0007669"/>
    <property type="project" value="UniProtKB-KW"/>
</dbReference>
<organism evidence="3 4">
    <name type="scientific">Myroides odoratimimus</name>
    <dbReference type="NCBI Taxonomy" id="76832"/>
    <lineage>
        <taxon>Bacteria</taxon>
        <taxon>Pseudomonadati</taxon>
        <taxon>Bacteroidota</taxon>
        <taxon>Flavobacteriia</taxon>
        <taxon>Flavobacteriales</taxon>
        <taxon>Flavobacteriaceae</taxon>
        <taxon>Myroides</taxon>
    </lineage>
</organism>
<dbReference type="RefSeq" id="WP_006263202.1">
    <property type="nucleotide sequence ID" value="NZ_CP013690.1"/>
</dbReference>
<dbReference type="SUPFAM" id="SSF53474">
    <property type="entry name" value="alpha/beta-Hydrolases"/>
    <property type="match status" value="1"/>
</dbReference>
<dbReference type="PANTHER" id="PTHR48081">
    <property type="entry name" value="AB HYDROLASE SUPERFAMILY PROTEIN C4A8.06C"/>
    <property type="match status" value="1"/>
</dbReference>
<dbReference type="InterPro" id="IPR013094">
    <property type="entry name" value="AB_hydrolase_3"/>
</dbReference>
<dbReference type="KEGG" id="mod:AS202_11785"/>
<dbReference type="EMBL" id="CP013690">
    <property type="protein sequence ID" value="ALU26783.1"/>
    <property type="molecule type" value="Genomic_DNA"/>
</dbReference>
<proteinExistence type="predicted"/>
<dbReference type="PANTHER" id="PTHR48081:SF8">
    <property type="entry name" value="ALPHA_BETA HYDROLASE FOLD-3 DOMAIN-CONTAINING PROTEIN-RELATED"/>
    <property type="match status" value="1"/>
</dbReference>
<evidence type="ECO:0000313" key="3">
    <source>
        <dbReference type="EMBL" id="ALU26783.1"/>
    </source>
</evidence>
<dbReference type="InterPro" id="IPR050300">
    <property type="entry name" value="GDXG_lipolytic_enzyme"/>
</dbReference>
<dbReference type="AlphaFoldDB" id="A0AAI8C602"/>
<reference evidence="3 4" key="1">
    <citation type="journal article" date="2016" name="J. Zhejiang Univ. Sci. B">
        <title>Antibiotic resistance mechanisms of Myroides sp.</title>
        <authorList>
            <person name="Hu S."/>
            <person name="Yuan S."/>
            <person name="Qu H."/>
            <person name="Jiang T."/>
            <person name="Zhou Y."/>
            <person name="Wang M."/>
            <person name="Ming D."/>
        </authorList>
    </citation>
    <scope>NUCLEOTIDE SEQUENCE [LARGE SCALE GENOMIC DNA]</scope>
    <source>
        <strain evidence="3 4">PR63039</strain>
    </source>
</reference>
<dbReference type="Pfam" id="PF07859">
    <property type="entry name" value="Abhydrolase_3"/>
    <property type="match status" value="1"/>
</dbReference>
<protein>
    <recommendedName>
        <fullName evidence="2">Alpha/beta hydrolase fold-3 domain-containing protein</fullName>
    </recommendedName>
</protein>
<evidence type="ECO:0000313" key="4">
    <source>
        <dbReference type="Proteomes" id="UP000069030"/>
    </source>
</evidence>
<keyword evidence="1" id="KW-0378">Hydrolase</keyword>
<name>A0AAI8C602_9FLAO</name>
<dbReference type="GeneID" id="66975392"/>
<gene>
    <name evidence="3" type="ORF">AS202_11785</name>
</gene>